<accession>A0A1Q9CZW6</accession>
<feature type="region of interest" description="Disordered" evidence="1">
    <location>
        <begin position="349"/>
        <end position="368"/>
    </location>
</feature>
<evidence type="ECO:0000313" key="2">
    <source>
        <dbReference type="EMBL" id="OLP88461.1"/>
    </source>
</evidence>
<gene>
    <name evidence="2" type="ORF">AK812_SmicGene30213</name>
</gene>
<reference evidence="2 3" key="1">
    <citation type="submission" date="2016-02" db="EMBL/GenBank/DDBJ databases">
        <title>Genome analysis of coral dinoflagellate symbionts highlights evolutionary adaptations to a symbiotic lifestyle.</title>
        <authorList>
            <person name="Aranda M."/>
            <person name="Li Y."/>
            <person name="Liew Y.J."/>
            <person name="Baumgarten S."/>
            <person name="Simakov O."/>
            <person name="Wilson M."/>
            <person name="Piel J."/>
            <person name="Ashoor H."/>
            <person name="Bougouffa S."/>
            <person name="Bajic V.B."/>
            <person name="Ryu T."/>
            <person name="Ravasi T."/>
            <person name="Bayer T."/>
            <person name="Micklem G."/>
            <person name="Kim H."/>
            <person name="Bhak J."/>
            <person name="Lajeunesse T.C."/>
            <person name="Voolstra C.R."/>
        </authorList>
    </citation>
    <scope>NUCLEOTIDE SEQUENCE [LARGE SCALE GENOMIC DNA]</scope>
    <source>
        <strain evidence="2 3">CCMP2467</strain>
    </source>
</reference>
<protein>
    <submittedName>
        <fullName evidence="2">Uncharacterized protein</fullName>
    </submittedName>
</protein>
<evidence type="ECO:0000256" key="1">
    <source>
        <dbReference type="SAM" id="MobiDB-lite"/>
    </source>
</evidence>
<organism evidence="2 3">
    <name type="scientific">Symbiodinium microadriaticum</name>
    <name type="common">Dinoflagellate</name>
    <name type="synonym">Zooxanthella microadriatica</name>
    <dbReference type="NCBI Taxonomy" id="2951"/>
    <lineage>
        <taxon>Eukaryota</taxon>
        <taxon>Sar</taxon>
        <taxon>Alveolata</taxon>
        <taxon>Dinophyceae</taxon>
        <taxon>Suessiales</taxon>
        <taxon>Symbiodiniaceae</taxon>
        <taxon>Symbiodinium</taxon>
    </lineage>
</organism>
<sequence>MSRGLRNRFSVAALRESEDASDAAGLEKESQAIGELILALGRSSPGKVWSSPSDVPAGLAGVSLQRALANMGGRTEQVAHVGPPPTKAGPRPFRARRLLDAVALLCGRVSLHWTMPLSAAPMGACLGYKQRRFRTCIRPRTTQRLGTSCTTMSPLDSAGEMAGVLGKADFPRYCASVKDRQLLDDESIEADFIARETRREERREAKAIACKARDTALRHTLRIAGWQCPVVGPGIFRTGGNATQSVPGRQKPAWLHSACPTLAAGWISARKANRPTIRLKEQVHLAGARSKCGGRKQGSRAERHDQPYRESGKASKGKQGKGGRGQQAARPAAREAAFDFGILPPIEGGTGTSELAVGAPPPTETLPDQTSQAMVWVPAHAPATVGRASRRNLAPPRKRPVDTFVSETYLAGGQPALEEALKKGARSWVLADQHVPVRADETSVSKPQAAGRRWRLCEGRVRNLSSQPYVGDGRRAIVGVASKAFTTLSGGRFLELDDYSSKANPECGVQPVLGPHSKMALDFVADFEKHFANAASLDDAKQPPRPGAAAGSNAAEGSGSRRHGVKVCLPARHEQEPQALCFAAVT</sequence>
<proteinExistence type="predicted"/>
<dbReference type="OrthoDB" id="424436at2759"/>
<evidence type="ECO:0000313" key="3">
    <source>
        <dbReference type="Proteomes" id="UP000186817"/>
    </source>
</evidence>
<dbReference type="AlphaFoldDB" id="A0A1Q9CZW6"/>
<keyword evidence="3" id="KW-1185">Reference proteome</keyword>
<feature type="region of interest" description="Disordered" evidence="1">
    <location>
        <begin position="287"/>
        <end position="333"/>
    </location>
</feature>
<name>A0A1Q9CZW6_SYMMI</name>
<dbReference type="Proteomes" id="UP000186817">
    <property type="component" value="Unassembled WGS sequence"/>
</dbReference>
<comment type="caution">
    <text evidence="2">The sequence shown here is derived from an EMBL/GenBank/DDBJ whole genome shotgun (WGS) entry which is preliminary data.</text>
</comment>
<feature type="region of interest" description="Disordered" evidence="1">
    <location>
        <begin position="536"/>
        <end position="561"/>
    </location>
</feature>
<feature type="compositionally biased region" description="Basic and acidic residues" evidence="1">
    <location>
        <begin position="299"/>
        <end position="313"/>
    </location>
</feature>
<dbReference type="EMBL" id="LSRX01000813">
    <property type="protein sequence ID" value="OLP88461.1"/>
    <property type="molecule type" value="Genomic_DNA"/>
</dbReference>
<feature type="compositionally biased region" description="Low complexity" evidence="1">
    <location>
        <begin position="547"/>
        <end position="558"/>
    </location>
</feature>